<dbReference type="EMBL" id="BMEO01000005">
    <property type="protein sequence ID" value="GGF94530.1"/>
    <property type="molecule type" value="Genomic_DNA"/>
</dbReference>
<keyword evidence="2" id="KW-1185">Reference proteome</keyword>
<dbReference type="AlphaFoldDB" id="A0A917CPP0"/>
<evidence type="ECO:0000313" key="2">
    <source>
        <dbReference type="Proteomes" id="UP000605253"/>
    </source>
</evidence>
<dbReference type="CDD" id="cd00688">
    <property type="entry name" value="ISOPREN_C2_like"/>
    <property type="match status" value="1"/>
</dbReference>
<dbReference type="Gene3D" id="1.50.10.20">
    <property type="match status" value="1"/>
</dbReference>
<accession>A0A917CPP0</accession>
<sequence length="364" mass="38976">MALYATEKDGYDLTGLSFDGPYDEAIVNGGIHIVAQQCDDGGWGWPHNVCSSSAYNITAPIIDGVLAAYDASNLSVFMSSAVAAADFNLNSTYGGSGAGAGSPKLGSQTALNLWYMTQRTGDTTYTDWVKNGFYEALLAGTYGGNADMNAQDYIDAVRTSPPWQNLKPWELANQVLAAERYCYQGIAGQFEQGILDALANLDNTDPGTQYTDILGVVGGVQGLANVNRLTFPEIVAPNQLGVNGSTTLEELADYLVSLQNPNGSFNWHSNLAAPTASDEDLQTTAYAVMALIKAQERLPAKNYLPAIESAKVWIAALQENDGGFPSYPGGSYYNVEVEAEAVHALGKEGVYDRIFKGQMECYVN</sequence>
<gene>
    <name evidence="1" type="ORF">GCM10011365_14800</name>
</gene>
<evidence type="ECO:0008006" key="3">
    <source>
        <dbReference type="Google" id="ProtNLM"/>
    </source>
</evidence>
<organism evidence="1 2">
    <name type="scientific">Marinicella pacifica</name>
    <dbReference type="NCBI Taxonomy" id="1171543"/>
    <lineage>
        <taxon>Bacteria</taxon>
        <taxon>Pseudomonadati</taxon>
        <taxon>Pseudomonadota</taxon>
        <taxon>Gammaproteobacteria</taxon>
        <taxon>Lysobacterales</taxon>
        <taxon>Marinicellaceae</taxon>
        <taxon>Marinicella</taxon>
    </lineage>
</organism>
<dbReference type="InterPro" id="IPR008930">
    <property type="entry name" value="Terpenoid_cyclase/PrenylTrfase"/>
</dbReference>
<dbReference type="SUPFAM" id="SSF48239">
    <property type="entry name" value="Terpenoid cyclases/Protein prenyltransferases"/>
    <property type="match status" value="1"/>
</dbReference>
<reference evidence="1" key="1">
    <citation type="journal article" date="2014" name="Int. J. Syst. Evol. Microbiol.">
        <title>Complete genome sequence of Corynebacterium casei LMG S-19264T (=DSM 44701T), isolated from a smear-ripened cheese.</title>
        <authorList>
            <consortium name="US DOE Joint Genome Institute (JGI-PGF)"/>
            <person name="Walter F."/>
            <person name="Albersmeier A."/>
            <person name="Kalinowski J."/>
            <person name="Ruckert C."/>
        </authorList>
    </citation>
    <scope>NUCLEOTIDE SEQUENCE</scope>
    <source>
        <strain evidence="1">CGMCC 1.12181</strain>
    </source>
</reference>
<reference evidence="1" key="2">
    <citation type="submission" date="2020-09" db="EMBL/GenBank/DDBJ databases">
        <authorList>
            <person name="Sun Q."/>
            <person name="Zhou Y."/>
        </authorList>
    </citation>
    <scope>NUCLEOTIDE SEQUENCE</scope>
    <source>
        <strain evidence="1">CGMCC 1.12181</strain>
    </source>
</reference>
<evidence type="ECO:0000313" key="1">
    <source>
        <dbReference type="EMBL" id="GGF94530.1"/>
    </source>
</evidence>
<protein>
    <recommendedName>
        <fullName evidence="3">Squalene cyclase C-terminal domain-containing protein</fullName>
    </recommendedName>
</protein>
<comment type="caution">
    <text evidence="1">The sequence shown here is derived from an EMBL/GenBank/DDBJ whole genome shotgun (WGS) entry which is preliminary data.</text>
</comment>
<proteinExistence type="predicted"/>
<dbReference type="Proteomes" id="UP000605253">
    <property type="component" value="Unassembled WGS sequence"/>
</dbReference>
<name>A0A917CPP0_9GAMM</name>